<dbReference type="InterPro" id="IPR011991">
    <property type="entry name" value="ArsR-like_HTH"/>
</dbReference>
<keyword evidence="3" id="KW-0804">Transcription</keyword>
<dbReference type="Pfam" id="PF01638">
    <property type="entry name" value="HxlR"/>
    <property type="match status" value="1"/>
</dbReference>
<keyword evidence="1" id="KW-0805">Transcription regulation</keyword>
<dbReference type="InterPro" id="IPR036388">
    <property type="entry name" value="WH-like_DNA-bd_sf"/>
</dbReference>
<dbReference type="RefSeq" id="WP_220115033.1">
    <property type="nucleotide sequence ID" value="NZ_JAHZSV010000042.1"/>
</dbReference>
<evidence type="ECO:0000256" key="1">
    <source>
        <dbReference type="ARBA" id="ARBA00023015"/>
    </source>
</evidence>
<proteinExistence type="predicted"/>
<keyword evidence="2" id="KW-0238">DNA-binding</keyword>
<evidence type="ECO:0000313" key="5">
    <source>
        <dbReference type="EMBL" id="MBW8201732.1"/>
    </source>
</evidence>
<dbReference type="Gene3D" id="1.10.10.10">
    <property type="entry name" value="Winged helix-like DNA-binding domain superfamily/Winged helix DNA-binding domain"/>
    <property type="match status" value="1"/>
</dbReference>
<name>A0ABS7EVT6_9FLAO</name>
<evidence type="ECO:0000256" key="2">
    <source>
        <dbReference type="ARBA" id="ARBA00023125"/>
    </source>
</evidence>
<dbReference type="EMBL" id="JAHZSV010000042">
    <property type="protein sequence ID" value="MBW8201732.1"/>
    <property type="molecule type" value="Genomic_DNA"/>
</dbReference>
<evidence type="ECO:0000313" key="6">
    <source>
        <dbReference type="Proteomes" id="UP001196136"/>
    </source>
</evidence>
<dbReference type="InterPro" id="IPR002577">
    <property type="entry name" value="HTH_HxlR"/>
</dbReference>
<dbReference type="PANTHER" id="PTHR33204">
    <property type="entry name" value="TRANSCRIPTIONAL REGULATOR, MARR FAMILY"/>
    <property type="match status" value="1"/>
</dbReference>
<dbReference type="PANTHER" id="PTHR33204:SF29">
    <property type="entry name" value="TRANSCRIPTIONAL REGULATOR"/>
    <property type="match status" value="1"/>
</dbReference>
<keyword evidence="6" id="KW-1185">Reference proteome</keyword>
<feature type="domain" description="HTH hxlR-type" evidence="4">
    <location>
        <begin position="12"/>
        <end position="116"/>
    </location>
</feature>
<dbReference type="Proteomes" id="UP001196136">
    <property type="component" value="Unassembled WGS sequence"/>
</dbReference>
<dbReference type="CDD" id="cd00090">
    <property type="entry name" value="HTH_ARSR"/>
    <property type="match status" value="1"/>
</dbReference>
<dbReference type="SUPFAM" id="SSF46785">
    <property type="entry name" value="Winged helix' DNA-binding domain"/>
    <property type="match status" value="1"/>
</dbReference>
<dbReference type="InterPro" id="IPR036390">
    <property type="entry name" value="WH_DNA-bd_sf"/>
</dbReference>
<sequence length="122" mass="13632">MKTSTEPDKTQCNAYIHAMEDALYVIGGKWKLRIIIALREGNKRFNEIQRAVSGISAKVLSAELKSLESNGLVTRNVLVDEFPVIVEYVLDDYSASLNGVLESLIDWGVGHRKKLADENQPK</sequence>
<accession>A0ABS7EVT6</accession>
<evidence type="ECO:0000256" key="3">
    <source>
        <dbReference type="ARBA" id="ARBA00023163"/>
    </source>
</evidence>
<gene>
    <name evidence="5" type="ORF">K1F36_18065</name>
</gene>
<dbReference type="PROSITE" id="PS51118">
    <property type="entry name" value="HTH_HXLR"/>
    <property type="match status" value="1"/>
</dbReference>
<protein>
    <submittedName>
        <fullName evidence="5">Helix-turn-helix transcriptional regulator</fullName>
    </submittedName>
</protein>
<organism evidence="5 6">
    <name type="scientific">Flagellimonas abyssi</name>
    <dbReference type="NCBI Taxonomy" id="2864871"/>
    <lineage>
        <taxon>Bacteria</taxon>
        <taxon>Pseudomonadati</taxon>
        <taxon>Bacteroidota</taxon>
        <taxon>Flavobacteriia</taxon>
        <taxon>Flavobacteriales</taxon>
        <taxon>Flavobacteriaceae</taxon>
        <taxon>Flagellimonas</taxon>
    </lineage>
</organism>
<evidence type="ECO:0000259" key="4">
    <source>
        <dbReference type="PROSITE" id="PS51118"/>
    </source>
</evidence>
<comment type="caution">
    <text evidence="5">The sequence shown here is derived from an EMBL/GenBank/DDBJ whole genome shotgun (WGS) entry which is preliminary data.</text>
</comment>
<reference evidence="5 6" key="1">
    <citation type="submission" date="2021-08" db="EMBL/GenBank/DDBJ databases">
        <title>Muricauda profundi sp. nov., a marine bacterium isolated from deep seawater of the Mariana Trench.</title>
        <authorList>
            <person name="Wei Y."/>
        </authorList>
    </citation>
    <scope>NUCLEOTIDE SEQUENCE [LARGE SCALE GENOMIC DNA]</scope>
    <source>
        <strain evidence="5 6">W52</strain>
    </source>
</reference>